<sequence>MIPIANGDGDDATVIAVLVGRPKDAWDDQVVSKIVEAMEEATDHYRCPAAKCAHRRGDFPVVTTGVSHGGGRKASAGATAPGNVTIPGGKRNAAVVHRLVQNPALGRLGRFTASAYALAAPSLYQYSYDTLEELQHAYPNLEPPFAQGPWACSAFNLGGRAYSKEHTDHLNCPFLWCCITALGSFDHLAGGQLVLWDLNLVIDFPAGSTIFIPSALLHHSNLAIQLHERRYSFVQWSAGALFRWAELGYKSAKEYQAEFGKAAYDELNERRWKMGLQMLPCLRDFRRAPSPSPVAAPQLS</sequence>
<name>A0A5C3MK26_9AGAM</name>
<organism evidence="1 2">
    <name type="scientific">Heliocybe sulcata</name>
    <dbReference type="NCBI Taxonomy" id="5364"/>
    <lineage>
        <taxon>Eukaryota</taxon>
        <taxon>Fungi</taxon>
        <taxon>Dikarya</taxon>
        <taxon>Basidiomycota</taxon>
        <taxon>Agaricomycotina</taxon>
        <taxon>Agaricomycetes</taxon>
        <taxon>Gloeophyllales</taxon>
        <taxon>Gloeophyllaceae</taxon>
        <taxon>Heliocybe</taxon>
    </lineage>
</organism>
<dbReference type="AlphaFoldDB" id="A0A5C3MK26"/>
<protein>
    <submittedName>
        <fullName evidence="1">Uncharacterized protein</fullName>
    </submittedName>
</protein>
<gene>
    <name evidence="1" type="ORF">OE88DRAFT_1639642</name>
</gene>
<dbReference type="Proteomes" id="UP000305948">
    <property type="component" value="Unassembled WGS sequence"/>
</dbReference>
<accession>A0A5C3MK26</accession>
<evidence type="ECO:0000313" key="2">
    <source>
        <dbReference type="Proteomes" id="UP000305948"/>
    </source>
</evidence>
<dbReference type="EMBL" id="ML213539">
    <property type="protein sequence ID" value="TFK45600.1"/>
    <property type="molecule type" value="Genomic_DNA"/>
</dbReference>
<dbReference type="Gene3D" id="3.60.130.30">
    <property type="match status" value="1"/>
</dbReference>
<keyword evidence="2" id="KW-1185">Reference proteome</keyword>
<evidence type="ECO:0000313" key="1">
    <source>
        <dbReference type="EMBL" id="TFK45600.1"/>
    </source>
</evidence>
<proteinExistence type="predicted"/>
<dbReference type="OrthoDB" id="3202607at2759"/>
<reference evidence="1 2" key="1">
    <citation type="journal article" date="2019" name="Nat. Ecol. Evol.">
        <title>Megaphylogeny resolves global patterns of mushroom evolution.</title>
        <authorList>
            <person name="Varga T."/>
            <person name="Krizsan K."/>
            <person name="Foldi C."/>
            <person name="Dima B."/>
            <person name="Sanchez-Garcia M."/>
            <person name="Sanchez-Ramirez S."/>
            <person name="Szollosi G.J."/>
            <person name="Szarkandi J.G."/>
            <person name="Papp V."/>
            <person name="Albert L."/>
            <person name="Andreopoulos W."/>
            <person name="Angelini C."/>
            <person name="Antonin V."/>
            <person name="Barry K.W."/>
            <person name="Bougher N.L."/>
            <person name="Buchanan P."/>
            <person name="Buyck B."/>
            <person name="Bense V."/>
            <person name="Catcheside P."/>
            <person name="Chovatia M."/>
            <person name="Cooper J."/>
            <person name="Damon W."/>
            <person name="Desjardin D."/>
            <person name="Finy P."/>
            <person name="Geml J."/>
            <person name="Haridas S."/>
            <person name="Hughes K."/>
            <person name="Justo A."/>
            <person name="Karasinski D."/>
            <person name="Kautmanova I."/>
            <person name="Kiss B."/>
            <person name="Kocsube S."/>
            <person name="Kotiranta H."/>
            <person name="LaButti K.M."/>
            <person name="Lechner B.E."/>
            <person name="Liimatainen K."/>
            <person name="Lipzen A."/>
            <person name="Lukacs Z."/>
            <person name="Mihaltcheva S."/>
            <person name="Morgado L.N."/>
            <person name="Niskanen T."/>
            <person name="Noordeloos M.E."/>
            <person name="Ohm R.A."/>
            <person name="Ortiz-Santana B."/>
            <person name="Ovrebo C."/>
            <person name="Racz N."/>
            <person name="Riley R."/>
            <person name="Savchenko A."/>
            <person name="Shiryaev A."/>
            <person name="Soop K."/>
            <person name="Spirin V."/>
            <person name="Szebenyi C."/>
            <person name="Tomsovsky M."/>
            <person name="Tulloss R.E."/>
            <person name="Uehling J."/>
            <person name="Grigoriev I.V."/>
            <person name="Vagvolgyi C."/>
            <person name="Papp T."/>
            <person name="Martin F.M."/>
            <person name="Miettinen O."/>
            <person name="Hibbett D.S."/>
            <person name="Nagy L.G."/>
        </authorList>
    </citation>
    <scope>NUCLEOTIDE SEQUENCE [LARGE SCALE GENOMIC DNA]</scope>
    <source>
        <strain evidence="1 2">OMC1185</strain>
    </source>
</reference>
<dbReference type="STRING" id="5364.A0A5C3MK26"/>